<dbReference type="Gene3D" id="3.20.20.10">
    <property type="entry name" value="Alanine racemase"/>
    <property type="match status" value="1"/>
</dbReference>
<dbReference type="InterPro" id="IPR029066">
    <property type="entry name" value="PLP-binding_barrel"/>
</dbReference>
<dbReference type="InterPro" id="IPR011078">
    <property type="entry name" value="PyrdxlP_homeostasis"/>
</dbReference>
<proteinExistence type="predicted"/>
<evidence type="ECO:0000313" key="2">
    <source>
        <dbReference type="EMBL" id="SFB72164.1"/>
    </source>
</evidence>
<sequence>MTIGALDANEFQTRHAFAILRQIGEKIIREYSLPKLELSMGMSRDFEWAILEGSTMVRLGQILFTKN</sequence>
<dbReference type="GO" id="GO:0030170">
    <property type="term" value="F:pyridoxal phosphate binding"/>
    <property type="evidence" value="ECO:0007669"/>
    <property type="project" value="InterPro"/>
</dbReference>
<accession>A0A1I1DBK2</accession>
<organism evidence="2 3">
    <name type="scientific">Brevinema andersonii</name>
    <dbReference type="NCBI Taxonomy" id="34097"/>
    <lineage>
        <taxon>Bacteria</taxon>
        <taxon>Pseudomonadati</taxon>
        <taxon>Spirochaetota</taxon>
        <taxon>Spirochaetia</taxon>
        <taxon>Brevinematales</taxon>
        <taxon>Brevinemataceae</taxon>
        <taxon>Brevinema</taxon>
    </lineage>
</organism>
<keyword evidence="1" id="KW-0663">Pyridoxal phosphate</keyword>
<evidence type="ECO:0000313" key="3">
    <source>
        <dbReference type="Proteomes" id="UP000240042"/>
    </source>
</evidence>
<dbReference type="AlphaFoldDB" id="A0A1I1DBK2"/>
<dbReference type="PANTHER" id="PTHR10146:SF14">
    <property type="entry name" value="PYRIDOXAL PHOSPHATE HOMEOSTASIS PROTEIN"/>
    <property type="match status" value="1"/>
</dbReference>
<dbReference type="OrthoDB" id="9804072at2"/>
<dbReference type="SUPFAM" id="SSF51419">
    <property type="entry name" value="PLP-binding barrel"/>
    <property type="match status" value="1"/>
</dbReference>
<dbReference type="STRING" id="34097.SAMN02745150_00478"/>
<dbReference type="PANTHER" id="PTHR10146">
    <property type="entry name" value="PROLINE SYNTHETASE CO-TRANSCRIBED BACTERIAL HOMOLOG PROTEIN"/>
    <property type="match status" value="1"/>
</dbReference>
<dbReference type="RefSeq" id="WP_092318137.1">
    <property type="nucleotide sequence ID" value="NZ_FOKY01000001.1"/>
</dbReference>
<keyword evidence="3" id="KW-1185">Reference proteome</keyword>
<dbReference type="EMBL" id="FOKY01000001">
    <property type="protein sequence ID" value="SFB72164.1"/>
    <property type="molecule type" value="Genomic_DNA"/>
</dbReference>
<dbReference type="Proteomes" id="UP000240042">
    <property type="component" value="Unassembled WGS sequence"/>
</dbReference>
<name>A0A1I1DBK2_BREAD</name>
<protein>
    <submittedName>
        <fullName evidence="2">Alanine racemase, N-terminal domain</fullName>
    </submittedName>
</protein>
<reference evidence="3" key="1">
    <citation type="submission" date="2016-10" db="EMBL/GenBank/DDBJ databases">
        <authorList>
            <person name="Varghese N."/>
            <person name="Submissions S."/>
        </authorList>
    </citation>
    <scope>NUCLEOTIDE SEQUENCE [LARGE SCALE GENOMIC DNA]</scope>
    <source>
        <strain evidence="3">ATCC 43811</strain>
    </source>
</reference>
<gene>
    <name evidence="2" type="ORF">SAMN02745150_00478</name>
</gene>
<evidence type="ECO:0000256" key="1">
    <source>
        <dbReference type="ARBA" id="ARBA00022898"/>
    </source>
</evidence>